<keyword evidence="7 8" id="KW-0720">Serine protease</keyword>
<evidence type="ECO:0000259" key="9">
    <source>
        <dbReference type="Pfam" id="PF00082"/>
    </source>
</evidence>
<dbReference type="InterPro" id="IPR046939">
    <property type="entry name" value="TPPII_C_sf"/>
</dbReference>
<organism evidence="13 14">
    <name type="scientific">Polyrhizophydium stewartii</name>
    <dbReference type="NCBI Taxonomy" id="2732419"/>
    <lineage>
        <taxon>Eukaryota</taxon>
        <taxon>Fungi</taxon>
        <taxon>Fungi incertae sedis</taxon>
        <taxon>Chytridiomycota</taxon>
        <taxon>Chytridiomycota incertae sedis</taxon>
        <taxon>Chytridiomycetes</taxon>
        <taxon>Rhizophydiales</taxon>
        <taxon>Rhizophydiales incertae sedis</taxon>
        <taxon>Polyrhizophydium</taxon>
    </lineage>
</organism>
<dbReference type="SUPFAM" id="SSF52743">
    <property type="entry name" value="Subtilisin-like"/>
    <property type="match status" value="1"/>
</dbReference>
<evidence type="ECO:0000313" key="13">
    <source>
        <dbReference type="EMBL" id="KAL2914268.1"/>
    </source>
</evidence>
<dbReference type="Pfam" id="PF21223">
    <property type="entry name" value="TPPII_Ig-like-1"/>
    <property type="match status" value="1"/>
</dbReference>
<evidence type="ECO:0000256" key="7">
    <source>
        <dbReference type="ARBA" id="ARBA00022825"/>
    </source>
</evidence>
<dbReference type="EC" id="3.4.14.10" evidence="3"/>
<dbReference type="InterPro" id="IPR036852">
    <property type="entry name" value="Peptidase_S8/S53_dom_sf"/>
</dbReference>
<evidence type="ECO:0000259" key="10">
    <source>
        <dbReference type="Pfam" id="PF12580"/>
    </source>
</evidence>
<dbReference type="InterPro" id="IPR046940">
    <property type="entry name" value="TPPII_Ig-like_sf"/>
</dbReference>
<protein>
    <recommendedName>
        <fullName evidence="3">tripeptidyl-peptidase II</fullName>
        <ecNumber evidence="3">3.4.14.10</ecNumber>
    </recommendedName>
</protein>
<dbReference type="InterPro" id="IPR023828">
    <property type="entry name" value="Peptidase_S8_Ser-AS"/>
</dbReference>
<feature type="domain" description="Tripeptidyl-peptidase II first Ig-like" evidence="11">
    <location>
        <begin position="539"/>
        <end position="654"/>
    </location>
</feature>
<accession>A0ABR4N463</accession>
<evidence type="ECO:0000256" key="2">
    <source>
        <dbReference type="ARBA" id="ARBA00011073"/>
    </source>
</evidence>
<feature type="domain" description="Tripeptidyl peptidase II second Ig-like" evidence="10">
    <location>
        <begin position="827"/>
        <end position="1012"/>
    </location>
</feature>
<dbReference type="EMBL" id="JADGIZ020000035">
    <property type="protein sequence ID" value="KAL2914268.1"/>
    <property type="molecule type" value="Genomic_DNA"/>
</dbReference>
<keyword evidence="14" id="KW-1185">Reference proteome</keyword>
<dbReference type="InterPro" id="IPR050131">
    <property type="entry name" value="Peptidase_S8_subtilisin-like"/>
</dbReference>
<keyword evidence="6 8" id="KW-0378">Hydrolase</keyword>
<sequence>MRYPTEGILPKNETEAARFVAANPEWDGRGTTVAILDTGVDPGAPGMQVTTHGLPKIAALIDCTGSGDVPCTVVVEPTVHTAADGTSVRTLKGLSGRTLTLGNWPCPSNKFRLGIKHSAYLFPATLVARLQKLTPDSLSSSRNPSPGYKERKEKLAIAQHALVTEAETDALALDASADKSDDAVLAKADRKDRLDALKDMFKNYEDPGIIADCVVFHDGNTWRAAIDFSETGDLTAATPLASYSEEHQFLRLGDDSMLNYSVNIYDDGEMLSIVTLAGSHGTHVAAITAAHYPEDPQLNGVAPGAQIVSLKIGDTRLGSMETGAGLTRAAIELARLNIDLANISYGEAAAIPNVGRFIELLKDDVINKKGCIVVASGGNEGPALTTVGAPGGTASAVIGVGAYVSHSMMDAEYAMLDKVQERPYTWSSRGPTLDGDLGVDIFAPGAAITSVPQYTIQRSQLMNGTSMSSPNCCGCLALLVSALKASSIPYSPYLVKAAIQATGKSIGDPFDIRFVQVEKAWKFLSETAKGYVPSSLFYDISVLNRDNARGVYLRDVVETSEVQHLTVQVNPIFPRKDEPSQNHAKLAMEVRVVLRSSERWISTPDFLLFNSSGRSFNILVDPSNLKPGLHYGTITGHDSDRPDIGPLFKIPITVCKPDQVASAPSEAPCYVKYESLRFGPGDIHRRFVHVPLGANFAELTVRSESRQTPARFIVHMLQLHPQTRYAKLEREFAFSLNSPGSGVAGEESVYKKDFAVLPNATIEVCLAQFWSSLDPSTVSVELKFHGLLASFSGTANAGTSVTLGSGGDLQYINPGSHGFTRVDVAAPVRNEELVPSVSLDTLRKTIRPASATISPLKSRDVLPDSRQLHQLVLTFPIKLQEGTSITPRFPRMNDMLYDSSIENFGLYIFDANKKPVMFRDIYAKPVKVAEGTYAVHVQVVSRSLDVLDKLQTMPLVLDASVSKSVSLPLYATLADCISGGAGTFKRKSLARGQRTVFWIGDAAASALPKDAKPGDLLIGKMDVTSAKVDGTLNGVAYIVPPEAKKDTSAEVSLAGEKEEPKPEGVQVKEAVRDLEISWLKKLTSDAERDYLLAKLEAEYPTHLPLLKQKLELLMDRADKTPAGESVAETLSASIVEAANRILHIIDESQVARYFGVQHDVALGGEKQRAEKKEMESQRELVAYAYRSKATAYRNLYDAGVKAGTDTAEILPLFDAALAKHAQWISAPPTNDGHYLLLWAWRGRLRGHYGTVLKHLNKYIGEAKNAANEESAKGPWKAALEMRAAVLNELGWTLWVEYEAKWKALKFPASHASF</sequence>
<dbReference type="Proteomes" id="UP001527925">
    <property type="component" value="Unassembled WGS sequence"/>
</dbReference>
<dbReference type="Pfam" id="PF00082">
    <property type="entry name" value="Peptidase_S8"/>
    <property type="match status" value="1"/>
</dbReference>
<feature type="domain" description="Tripeptidyl-peptidase II galactose-binding" evidence="12">
    <location>
        <begin position="678"/>
        <end position="773"/>
    </location>
</feature>
<comment type="similarity">
    <text evidence="2 8">Belongs to the peptidase S8 family.</text>
</comment>
<dbReference type="Gene3D" id="2.60.40.3170">
    <property type="match status" value="1"/>
</dbReference>
<dbReference type="InterPro" id="IPR000209">
    <property type="entry name" value="Peptidase_S8/S53_dom"/>
</dbReference>
<comment type="caution">
    <text evidence="13">The sequence shown here is derived from an EMBL/GenBank/DDBJ whole genome shotgun (WGS) entry which is preliminary data.</text>
</comment>
<evidence type="ECO:0000256" key="6">
    <source>
        <dbReference type="ARBA" id="ARBA00022801"/>
    </source>
</evidence>
<comment type="catalytic activity">
    <reaction evidence="1">
        <text>Release of an N-terminal tripeptide from a polypeptide.</text>
        <dbReference type="EC" id="3.4.14.10"/>
    </reaction>
</comment>
<feature type="active site" description="Charge relay system" evidence="8">
    <location>
        <position position="466"/>
    </location>
</feature>
<feature type="active site" description="Charge relay system" evidence="8">
    <location>
        <position position="280"/>
    </location>
</feature>
<feature type="domain" description="Peptidase S8/S53" evidence="9">
    <location>
        <begin position="28"/>
        <end position="503"/>
    </location>
</feature>
<name>A0ABR4N463_9FUNG</name>
<feature type="active site" description="Charge relay system" evidence="8">
    <location>
        <position position="37"/>
    </location>
</feature>
<dbReference type="PRINTS" id="PR00723">
    <property type="entry name" value="SUBTILISIN"/>
</dbReference>
<keyword evidence="5 8" id="KW-0645">Protease</keyword>
<dbReference type="CDD" id="cd04857">
    <property type="entry name" value="Peptidases_S8_Tripeptidyl_Aminopeptidase_II"/>
    <property type="match status" value="1"/>
</dbReference>
<dbReference type="InterPro" id="IPR048383">
    <property type="entry name" value="TPPII_Ig-like-1"/>
</dbReference>
<dbReference type="PROSITE" id="PS00138">
    <property type="entry name" value="SUBTILASE_SER"/>
    <property type="match status" value="1"/>
</dbReference>
<reference evidence="13 14" key="1">
    <citation type="submission" date="2023-09" db="EMBL/GenBank/DDBJ databases">
        <title>Pangenome analysis of Batrachochytrium dendrobatidis and related Chytrids.</title>
        <authorList>
            <person name="Yacoub M.N."/>
            <person name="Stajich J.E."/>
            <person name="James T.Y."/>
        </authorList>
    </citation>
    <scope>NUCLEOTIDE SEQUENCE [LARGE SCALE GENOMIC DNA]</scope>
    <source>
        <strain evidence="13 14">JEL0888</strain>
    </source>
</reference>
<evidence type="ECO:0000313" key="14">
    <source>
        <dbReference type="Proteomes" id="UP001527925"/>
    </source>
</evidence>
<dbReference type="Gene3D" id="3.40.50.200">
    <property type="entry name" value="Peptidase S8/S53 domain"/>
    <property type="match status" value="2"/>
</dbReference>
<keyword evidence="4" id="KW-0031">Aminopeptidase</keyword>
<dbReference type="PANTHER" id="PTHR43806">
    <property type="entry name" value="PEPTIDASE S8"/>
    <property type="match status" value="1"/>
</dbReference>
<gene>
    <name evidence="13" type="ORF">HK105_206214</name>
</gene>
<dbReference type="Pfam" id="PF12580">
    <property type="entry name" value="TPPII"/>
    <property type="match status" value="1"/>
</dbReference>
<evidence type="ECO:0000256" key="1">
    <source>
        <dbReference type="ARBA" id="ARBA00001910"/>
    </source>
</evidence>
<dbReference type="InterPro" id="IPR048384">
    <property type="entry name" value="TPPII_GBD"/>
</dbReference>
<dbReference type="InterPro" id="IPR015500">
    <property type="entry name" value="Peptidase_S8_subtilisin-rel"/>
</dbReference>
<evidence type="ECO:0000256" key="5">
    <source>
        <dbReference type="ARBA" id="ARBA00022670"/>
    </source>
</evidence>
<dbReference type="InterPro" id="IPR022229">
    <property type="entry name" value="TPPII_Ig-like-2"/>
</dbReference>
<dbReference type="InterPro" id="IPR034051">
    <property type="entry name" value="TPP_II_domain"/>
</dbReference>
<evidence type="ECO:0000256" key="4">
    <source>
        <dbReference type="ARBA" id="ARBA00022438"/>
    </source>
</evidence>
<evidence type="ECO:0000256" key="3">
    <source>
        <dbReference type="ARBA" id="ARBA00012462"/>
    </source>
</evidence>
<dbReference type="PROSITE" id="PS51892">
    <property type="entry name" value="SUBTILASE"/>
    <property type="match status" value="1"/>
</dbReference>
<proteinExistence type="inferred from homology"/>
<dbReference type="PANTHER" id="PTHR43806:SF14">
    <property type="entry name" value="TRIPEPTIDYL-PEPTIDASE 2"/>
    <property type="match status" value="1"/>
</dbReference>
<evidence type="ECO:0000256" key="8">
    <source>
        <dbReference type="PROSITE-ProRule" id="PRU01240"/>
    </source>
</evidence>
<evidence type="ECO:0000259" key="11">
    <source>
        <dbReference type="Pfam" id="PF21223"/>
    </source>
</evidence>
<evidence type="ECO:0000259" key="12">
    <source>
        <dbReference type="Pfam" id="PF21316"/>
    </source>
</evidence>
<dbReference type="Pfam" id="PF21316">
    <property type="entry name" value="TPPII_GBD"/>
    <property type="match status" value="1"/>
</dbReference>
<dbReference type="Gene3D" id="1.25.40.710">
    <property type="match status" value="1"/>
</dbReference>